<gene>
    <name evidence="5" type="ORF">M407DRAFT_33627</name>
</gene>
<keyword evidence="2" id="KW-0028">Amino-acid biosynthesis</keyword>
<evidence type="ECO:0000256" key="2">
    <source>
        <dbReference type="ARBA" id="ARBA00023167"/>
    </source>
</evidence>
<keyword evidence="6" id="KW-1185">Reference proteome</keyword>
<accession>A0A0C3K5P9</accession>
<dbReference type="HOGENOM" id="CLU_1344055_0_0_1"/>
<comment type="similarity">
    <text evidence="1 4">Belongs to the eIF-2B alpha/beta/delta subunits family.</text>
</comment>
<dbReference type="SUPFAM" id="SSF100950">
    <property type="entry name" value="NagB/RpiA/CoA transferase-like"/>
    <property type="match status" value="1"/>
</dbReference>
<evidence type="ECO:0000256" key="4">
    <source>
        <dbReference type="RuleBase" id="RU003814"/>
    </source>
</evidence>
<keyword evidence="3" id="KW-0413">Isomerase</keyword>
<dbReference type="Pfam" id="PF01008">
    <property type="entry name" value="IF-2B"/>
    <property type="match status" value="1"/>
</dbReference>
<sequence length="177" mass="19546">MEPLTSIRTEGNKIEIVNQLLLPHQVEWIPINSVEDAYDAIKTMKIRGAPAIASLAALSIAAHIDENLESCFKLGMCLTFIQSNEALIDYVQPKLDYLFTSRPTAVNLGAAMRRLSKVMHGAKDRDIPAMDAAIEFVAEGRKIADEDVGRNKEMAKHGGEWVLAEAKKKGEEVDKVN</sequence>
<evidence type="ECO:0000256" key="1">
    <source>
        <dbReference type="ARBA" id="ARBA00007251"/>
    </source>
</evidence>
<dbReference type="GO" id="GO:0046523">
    <property type="term" value="F:S-methyl-5-thioribose-1-phosphate isomerase activity"/>
    <property type="evidence" value="ECO:0007669"/>
    <property type="project" value="TreeGrafter"/>
</dbReference>
<dbReference type="AlphaFoldDB" id="A0A0C3K5P9"/>
<feature type="non-terminal residue" evidence="5">
    <location>
        <position position="177"/>
    </location>
</feature>
<dbReference type="InterPro" id="IPR037171">
    <property type="entry name" value="NagB/RpiA_transferase-like"/>
</dbReference>
<proteinExistence type="inferred from homology"/>
<evidence type="ECO:0000313" key="5">
    <source>
        <dbReference type="EMBL" id="KIO16718.1"/>
    </source>
</evidence>
<dbReference type="STRING" id="1051891.A0A0C3K5P9"/>
<dbReference type="Proteomes" id="UP000054248">
    <property type="component" value="Unassembled WGS sequence"/>
</dbReference>
<dbReference type="InterPro" id="IPR000649">
    <property type="entry name" value="IF-2B-related"/>
</dbReference>
<protein>
    <recommendedName>
        <fullName evidence="7">S-methyl-5-thioribose-1-phosphate isomerase</fullName>
    </recommendedName>
</protein>
<dbReference type="EMBL" id="KN823496">
    <property type="protein sequence ID" value="KIO16718.1"/>
    <property type="molecule type" value="Genomic_DNA"/>
</dbReference>
<dbReference type="FunFam" id="1.20.120.420:FF:000003">
    <property type="entry name" value="Methylthioribose-1-phosphate isomerase"/>
    <property type="match status" value="1"/>
</dbReference>
<evidence type="ECO:0000256" key="3">
    <source>
        <dbReference type="ARBA" id="ARBA00023235"/>
    </source>
</evidence>
<dbReference type="PANTHER" id="PTHR43475:SF1">
    <property type="entry name" value="METHYLTHIORIBOSE-1-PHOSPHATE ISOMERASE"/>
    <property type="match status" value="1"/>
</dbReference>
<dbReference type="OrthoDB" id="2461at2759"/>
<reference evidence="6" key="2">
    <citation type="submission" date="2015-01" db="EMBL/GenBank/DDBJ databases">
        <title>Evolutionary Origins and Diversification of the Mycorrhizal Mutualists.</title>
        <authorList>
            <consortium name="DOE Joint Genome Institute"/>
            <consortium name="Mycorrhizal Genomics Consortium"/>
            <person name="Kohler A."/>
            <person name="Kuo A."/>
            <person name="Nagy L.G."/>
            <person name="Floudas D."/>
            <person name="Copeland A."/>
            <person name="Barry K.W."/>
            <person name="Cichocki N."/>
            <person name="Veneault-Fourrey C."/>
            <person name="LaButti K."/>
            <person name="Lindquist E.A."/>
            <person name="Lipzen A."/>
            <person name="Lundell T."/>
            <person name="Morin E."/>
            <person name="Murat C."/>
            <person name="Riley R."/>
            <person name="Ohm R."/>
            <person name="Sun H."/>
            <person name="Tunlid A."/>
            <person name="Henrissat B."/>
            <person name="Grigoriev I.V."/>
            <person name="Hibbett D.S."/>
            <person name="Martin F."/>
        </authorList>
    </citation>
    <scope>NUCLEOTIDE SEQUENCE [LARGE SCALE GENOMIC DNA]</scope>
    <source>
        <strain evidence="6">MUT 4182</strain>
    </source>
</reference>
<dbReference type="GO" id="GO:0019509">
    <property type="term" value="P:L-methionine salvage from methylthioadenosine"/>
    <property type="evidence" value="ECO:0007669"/>
    <property type="project" value="TreeGrafter"/>
</dbReference>
<dbReference type="InterPro" id="IPR027363">
    <property type="entry name" value="M1Pi_N"/>
</dbReference>
<dbReference type="Gene3D" id="1.20.120.420">
    <property type="entry name" value="translation initiation factor eif-2b, domain 1"/>
    <property type="match status" value="1"/>
</dbReference>
<keyword evidence="2" id="KW-0486">Methionine biosynthesis</keyword>
<dbReference type="PANTHER" id="PTHR43475">
    <property type="entry name" value="METHYLTHIORIBOSE-1-PHOSPHATE ISOMERASE"/>
    <property type="match status" value="1"/>
</dbReference>
<reference evidence="5 6" key="1">
    <citation type="submission" date="2014-04" db="EMBL/GenBank/DDBJ databases">
        <authorList>
            <consortium name="DOE Joint Genome Institute"/>
            <person name="Kuo A."/>
            <person name="Girlanda M."/>
            <person name="Perotto S."/>
            <person name="Kohler A."/>
            <person name="Nagy L.G."/>
            <person name="Floudas D."/>
            <person name="Copeland A."/>
            <person name="Barry K.W."/>
            <person name="Cichocki N."/>
            <person name="Veneault-Fourrey C."/>
            <person name="LaButti K."/>
            <person name="Lindquist E.A."/>
            <person name="Lipzen A."/>
            <person name="Lundell T."/>
            <person name="Morin E."/>
            <person name="Murat C."/>
            <person name="Sun H."/>
            <person name="Tunlid A."/>
            <person name="Henrissat B."/>
            <person name="Grigoriev I.V."/>
            <person name="Hibbett D.S."/>
            <person name="Martin F."/>
            <person name="Nordberg H.P."/>
            <person name="Cantor M.N."/>
            <person name="Hua S.X."/>
        </authorList>
    </citation>
    <scope>NUCLEOTIDE SEQUENCE [LARGE SCALE GENOMIC DNA]</scope>
    <source>
        <strain evidence="5 6">MUT 4182</strain>
    </source>
</reference>
<name>A0A0C3K5P9_9AGAM</name>
<organism evidence="5 6">
    <name type="scientific">Tulasnella calospora MUT 4182</name>
    <dbReference type="NCBI Taxonomy" id="1051891"/>
    <lineage>
        <taxon>Eukaryota</taxon>
        <taxon>Fungi</taxon>
        <taxon>Dikarya</taxon>
        <taxon>Basidiomycota</taxon>
        <taxon>Agaricomycotina</taxon>
        <taxon>Agaricomycetes</taxon>
        <taxon>Cantharellales</taxon>
        <taxon>Tulasnellaceae</taxon>
        <taxon>Tulasnella</taxon>
    </lineage>
</organism>
<evidence type="ECO:0000313" key="6">
    <source>
        <dbReference type="Proteomes" id="UP000054248"/>
    </source>
</evidence>
<evidence type="ECO:0008006" key="7">
    <source>
        <dbReference type="Google" id="ProtNLM"/>
    </source>
</evidence>